<dbReference type="PANTHER" id="PTHR11851:SF224">
    <property type="entry name" value="PROCESSING PROTEASE"/>
    <property type="match status" value="1"/>
</dbReference>
<dbReference type="Pfam" id="PF05193">
    <property type="entry name" value="Peptidase_M16_C"/>
    <property type="match status" value="1"/>
</dbReference>
<feature type="region of interest" description="Disordered" evidence="1">
    <location>
        <begin position="286"/>
        <end position="320"/>
    </location>
</feature>
<dbReference type="InterPro" id="IPR011765">
    <property type="entry name" value="Pept_M16_N"/>
</dbReference>
<protein>
    <recommendedName>
        <fullName evidence="6">Peptidase M16</fullName>
    </recommendedName>
</protein>
<accession>A0A3S7UZY1</accession>
<dbReference type="InterPro" id="IPR050361">
    <property type="entry name" value="MPP/UQCRC_Complex"/>
</dbReference>
<dbReference type="EMBL" id="MH908921">
    <property type="protein sequence ID" value="AYM54304.1"/>
    <property type="molecule type" value="Genomic_DNA"/>
</dbReference>
<reference evidence="5" key="1">
    <citation type="journal article" date="2018" name="J. Ind. Microbiol. Biotechnol.">
        <title>Genome mining reveals uncommon alkylpyrones as type III PKS products from myxobacteria.</title>
        <authorList>
            <person name="Hug J.J."/>
            <person name="Panter F."/>
            <person name="Krug D."/>
            <person name="Muller R."/>
        </authorList>
    </citation>
    <scope>NUCLEOTIDE SEQUENCE</scope>
    <source>
        <strain evidence="5">So ce1128</strain>
    </source>
</reference>
<dbReference type="PROSITE" id="PS51257">
    <property type="entry name" value="PROKAR_LIPOPROTEIN"/>
    <property type="match status" value="1"/>
</dbReference>
<dbReference type="Pfam" id="PF00675">
    <property type="entry name" value="Peptidase_M16"/>
    <property type="match status" value="1"/>
</dbReference>
<feature type="signal peptide" evidence="2">
    <location>
        <begin position="1"/>
        <end position="25"/>
    </location>
</feature>
<keyword evidence="2" id="KW-0732">Signal</keyword>
<feature type="domain" description="Peptidase M16 C-terminal" evidence="4">
    <location>
        <begin position="234"/>
        <end position="442"/>
    </location>
</feature>
<evidence type="ECO:0000313" key="5">
    <source>
        <dbReference type="EMBL" id="AYM54304.1"/>
    </source>
</evidence>
<name>A0A3S7UZY1_SORCE</name>
<dbReference type="SUPFAM" id="SSF63411">
    <property type="entry name" value="LuxS/MPP-like metallohydrolase"/>
    <property type="match status" value="2"/>
</dbReference>
<evidence type="ECO:0000259" key="3">
    <source>
        <dbReference type="Pfam" id="PF00675"/>
    </source>
</evidence>
<dbReference type="GO" id="GO:0046872">
    <property type="term" value="F:metal ion binding"/>
    <property type="evidence" value="ECO:0007669"/>
    <property type="project" value="InterPro"/>
</dbReference>
<proteinExistence type="predicted"/>
<dbReference type="AlphaFoldDB" id="A0A3S7UZY1"/>
<dbReference type="PANTHER" id="PTHR11851">
    <property type="entry name" value="METALLOPROTEASE"/>
    <property type="match status" value="1"/>
</dbReference>
<feature type="compositionally biased region" description="Low complexity" evidence="1">
    <location>
        <begin position="28"/>
        <end position="46"/>
    </location>
</feature>
<feature type="region of interest" description="Disordered" evidence="1">
    <location>
        <begin position="22"/>
        <end position="67"/>
    </location>
</feature>
<feature type="chain" id="PRO_5019144083" description="Peptidase M16" evidence="2">
    <location>
        <begin position="26"/>
        <end position="540"/>
    </location>
</feature>
<feature type="domain" description="Peptidase M16 N-terminal" evidence="3">
    <location>
        <begin position="79"/>
        <end position="189"/>
    </location>
</feature>
<evidence type="ECO:0000256" key="1">
    <source>
        <dbReference type="SAM" id="MobiDB-lite"/>
    </source>
</evidence>
<dbReference type="Gene3D" id="3.30.830.10">
    <property type="entry name" value="Metalloenzyme, LuxS/M16 peptidase-like"/>
    <property type="match status" value="2"/>
</dbReference>
<dbReference type="InterPro" id="IPR007863">
    <property type="entry name" value="Peptidase_M16_C"/>
</dbReference>
<sequence length="540" mass="55500">MRSRHAGAIIALLAGALGCGPKAPAQPPARAEAPRPAAQAAAAQPADPIGPRPELPEPRPFTPPAPVVLDGPNGAKVWLLERHTLPVVSVSIAVSSGSADDPRGAAGLAHITADMLDEGAGQRNAVELSSAINDLGATLSVGARADGSVASLSVLKKNFAKAFSILADVVARPRLEAREWQRVSGLWQNDLRKRGDDPTRVSSLVSAAALFGPGTPYGHPVEGLLADARSIGLPAVKAFYKAAWRPDRAVIAVVGDITRDEVMQAVSHDLGAWSAKGAPASAAPAARGAAASATPGAQPSASPGAQPGKGATAGAPAAAAAPSWKPPRLVLVDRPGAPQSVIAVVREGVAASDPRRPLLQLINTALGGSFTSRLNQNLREDHGWSYGAASAFNETRQPGAFVARASVVAEATGPALKEMLAELAKMADSGLTRDELAKVQAQDRADLVSAYETVNRTALRFGTLARLTLPETFDATASQARQKATLAGLAELARAVDPKGATIVVVGPRQEILPQLQAIGLGEPEAWDVEGQPIQPNKAP</sequence>
<organism evidence="5">
    <name type="scientific">Sorangium cellulosum</name>
    <name type="common">Polyangium cellulosum</name>
    <dbReference type="NCBI Taxonomy" id="56"/>
    <lineage>
        <taxon>Bacteria</taxon>
        <taxon>Pseudomonadati</taxon>
        <taxon>Myxococcota</taxon>
        <taxon>Polyangia</taxon>
        <taxon>Polyangiales</taxon>
        <taxon>Polyangiaceae</taxon>
        <taxon>Sorangium</taxon>
    </lineage>
</organism>
<dbReference type="InterPro" id="IPR011249">
    <property type="entry name" value="Metalloenz_LuxS/M16"/>
</dbReference>
<evidence type="ECO:0000259" key="4">
    <source>
        <dbReference type="Pfam" id="PF05193"/>
    </source>
</evidence>
<evidence type="ECO:0008006" key="6">
    <source>
        <dbReference type="Google" id="ProtNLM"/>
    </source>
</evidence>
<evidence type="ECO:0000256" key="2">
    <source>
        <dbReference type="SAM" id="SignalP"/>
    </source>
</evidence>
<feature type="compositionally biased region" description="Pro residues" evidence="1">
    <location>
        <begin position="48"/>
        <end position="66"/>
    </location>
</feature>